<feature type="compositionally biased region" description="Polar residues" evidence="3">
    <location>
        <begin position="469"/>
        <end position="480"/>
    </location>
</feature>
<dbReference type="Proteomes" id="UP000604825">
    <property type="component" value="Unassembled WGS sequence"/>
</dbReference>
<reference evidence="4" key="1">
    <citation type="submission" date="2020-10" db="EMBL/GenBank/DDBJ databases">
        <authorList>
            <person name="Han B."/>
            <person name="Lu T."/>
            <person name="Zhao Q."/>
            <person name="Huang X."/>
            <person name="Zhao Y."/>
        </authorList>
    </citation>
    <scope>NUCLEOTIDE SEQUENCE</scope>
</reference>
<evidence type="ECO:0000256" key="1">
    <source>
        <dbReference type="ARBA" id="ARBA00022860"/>
    </source>
</evidence>
<feature type="compositionally biased region" description="Basic and acidic residues" evidence="3">
    <location>
        <begin position="366"/>
        <end position="377"/>
    </location>
</feature>
<dbReference type="OrthoDB" id="654277at2759"/>
<dbReference type="SMART" id="SM00015">
    <property type="entry name" value="IQ"/>
    <property type="match status" value="2"/>
</dbReference>
<feature type="region of interest" description="Disordered" evidence="3">
    <location>
        <begin position="358"/>
        <end position="510"/>
    </location>
</feature>
<accession>A0A811R9Z2</accession>
<keyword evidence="5" id="KW-1185">Reference proteome</keyword>
<dbReference type="PROSITE" id="PS50096">
    <property type="entry name" value="IQ"/>
    <property type="match status" value="2"/>
</dbReference>
<dbReference type="InterPro" id="IPR000048">
    <property type="entry name" value="IQ_motif_EF-hand-BS"/>
</dbReference>
<evidence type="ECO:0000256" key="2">
    <source>
        <dbReference type="ARBA" id="ARBA00024341"/>
    </source>
</evidence>
<feature type="compositionally biased region" description="Polar residues" evidence="3">
    <location>
        <begin position="388"/>
        <end position="399"/>
    </location>
</feature>
<dbReference type="AlphaFoldDB" id="A0A811R9Z2"/>
<keyword evidence="1" id="KW-0112">Calmodulin-binding</keyword>
<dbReference type="EMBL" id="CAJGYO010000014">
    <property type="protein sequence ID" value="CAD6266836.1"/>
    <property type="molecule type" value="Genomic_DNA"/>
</dbReference>
<name>A0A811R9Z2_9POAL</name>
<dbReference type="Gene3D" id="1.20.5.190">
    <property type="match status" value="1"/>
</dbReference>
<evidence type="ECO:0000313" key="5">
    <source>
        <dbReference type="Proteomes" id="UP000604825"/>
    </source>
</evidence>
<protein>
    <submittedName>
        <fullName evidence="4">Uncharacterized protein</fullName>
    </submittedName>
</protein>
<comment type="caution">
    <text evidence="4">The sequence shown here is derived from an EMBL/GenBank/DDBJ whole genome shotgun (WGS) entry which is preliminary data.</text>
</comment>
<dbReference type="PANTHER" id="PTHR32295">
    <property type="entry name" value="IQ-DOMAIN 5-RELATED"/>
    <property type="match status" value="1"/>
</dbReference>
<organism evidence="4 5">
    <name type="scientific">Miscanthus lutarioriparius</name>
    <dbReference type="NCBI Taxonomy" id="422564"/>
    <lineage>
        <taxon>Eukaryota</taxon>
        <taxon>Viridiplantae</taxon>
        <taxon>Streptophyta</taxon>
        <taxon>Embryophyta</taxon>
        <taxon>Tracheophyta</taxon>
        <taxon>Spermatophyta</taxon>
        <taxon>Magnoliopsida</taxon>
        <taxon>Liliopsida</taxon>
        <taxon>Poales</taxon>
        <taxon>Poaceae</taxon>
        <taxon>PACMAD clade</taxon>
        <taxon>Panicoideae</taxon>
        <taxon>Andropogonodae</taxon>
        <taxon>Andropogoneae</taxon>
        <taxon>Saccharinae</taxon>
        <taxon>Miscanthus</taxon>
    </lineage>
</organism>
<dbReference type="Pfam" id="PF00612">
    <property type="entry name" value="IQ"/>
    <property type="match status" value="1"/>
</dbReference>
<sequence length="510" mass="54992">MLVLAAGVGRRLLPAALIRGVGFGLICSTRSVALSVNLALISPAIFCVSLDLGTRLASGSSIRGLLLAFCDCSERDVQLLAVERKEEKAVMGISAKWIKSLVGIKKHEKGRNAECSDARSSAVQLLHKREHSVDTESVPAAEERRVQAEPLAGDTNTETISNSAFSPSTSLQVSQTELGTKEHQAAVAIQSAFRAFLARRALRALKGLVRLQALVRGHAVRKQAAETLQCMQALVRAQARVRARRVRVSLESQGTPKKPPEQNVQEDHVQDIEEDWCGSIGSVEEMKAKALKRQEAAAKRERAMAYALTHQWQASSRKQKAASLQDQGLVGDENQWGQKWLERWMAARPWENRVLDSNAKDSVTVGDDKPAEEDKAKAPNKPKGKVPVSTTQSNGSQQKKGAGHKKSHSDIKVKPSNEITDEVSSEPLNLASRSTSNPKERPAQINAPAKKRLSLPNNAIASGGVGKRPTNSSRTTQASRLKNAKGASKSGTTDQPGPANSAAKPVETLA</sequence>
<comment type="similarity">
    <text evidence="2">Belongs to the IQD family.</text>
</comment>
<evidence type="ECO:0000256" key="3">
    <source>
        <dbReference type="SAM" id="MobiDB-lite"/>
    </source>
</evidence>
<gene>
    <name evidence="4" type="ORF">NCGR_LOCUS50141</name>
</gene>
<dbReference type="PANTHER" id="PTHR32295:SF23">
    <property type="entry name" value="IQ CALMODULIN-BINDING MOTIF FAMILY PROTEIN, EXPRESSED"/>
    <property type="match status" value="1"/>
</dbReference>
<dbReference type="GO" id="GO:0005516">
    <property type="term" value="F:calmodulin binding"/>
    <property type="evidence" value="ECO:0007669"/>
    <property type="project" value="UniProtKB-KW"/>
</dbReference>
<feature type="region of interest" description="Disordered" evidence="3">
    <location>
        <begin position="248"/>
        <end position="268"/>
    </location>
</feature>
<evidence type="ECO:0000313" key="4">
    <source>
        <dbReference type="EMBL" id="CAD6266836.1"/>
    </source>
</evidence>
<proteinExistence type="inferred from homology"/>